<evidence type="ECO:0000256" key="1">
    <source>
        <dbReference type="ARBA" id="ARBA00006243"/>
    </source>
</evidence>
<accession>A0A379DF41</accession>
<dbReference type="PIRSF" id="PIRSF005644">
    <property type="entry name" value="Hdrgns_mtr_HypE"/>
    <property type="match status" value="1"/>
</dbReference>
<dbReference type="SUPFAM" id="SSF56042">
    <property type="entry name" value="PurM C-terminal domain-like"/>
    <property type="match status" value="1"/>
</dbReference>
<dbReference type="Proteomes" id="UP000254777">
    <property type="component" value="Unassembled WGS sequence"/>
</dbReference>
<dbReference type="GO" id="GO:0051604">
    <property type="term" value="P:protein maturation"/>
    <property type="evidence" value="ECO:0007669"/>
    <property type="project" value="TreeGrafter"/>
</dbReference>
<comment type="similarity">
    <text evidence="1">Belongs to the HypE family.</text>
</comment>
<dbReference type="PANTHER" id="PTHR30303">
    <property type="entry name" value="HYDROGENASE ISOENZYMES FORMATION PROTEIN HYPE"/>
    <property type="match status" value="1"/>
</dbReference>
<dbReference type="Pfam" id="PF02769">
    <property type="entry name" value="AIRS_C"/>
    <property type="match status" value="1"/>
</dbReference>
<dbReference type="InterPro" id="IPR011854">
    <property type="entry name" value="HypE"/>
</dbReference>
<dbReference type="SUPFAM" id="SSF55326">
    <property type="entry name" value="PurM N-terminal domain-like"/>
    <property type="match status" value="1"/>
</dbReference>
<dbReference type="AlphaFoldDB" id="A0A379DF41"/>
<feature type="domain" description="PurM-like N-terminal" evidence="2">
    <location>
        <begin position="35"/>
        <end position="138"/>
    </location>
</feature>
<evidence type="ECO:0000313" key="5">
    <source>
        <dbReference type="Proteomes" id="UP000254777"/>
    </source>
</evidence>
<dbReference type="Gene3D" id="3.30.1330.10">
    <property type="entry name" value="PurM-like, N-terminal domain"/>
    <property type="match status" value="1"/>
</dbReference>
<organism evidence="4 5">
    <name type="scientific">Peptoniphilus indolicus</name>
    <dbReference type="NCBI Taxonomy" id="33030"/>
    <lineage>
        <taxon>Bacteria</taxon>
        <taxon>Bacillati</taxon>
        <taxon>Bacillota</taxon>
        <taxon>Tissierellia</taxon>
        <taxon>Tissierellales</taxon>
        <taxon>Peptoniphilaceae</taxon>
        <taxon>Peptoniphilus</taxon>
    </lineage>
</organism>
<feature type="domain" description="PurM-like C-terminal" evidence="3">
    <location>
        <begin position="194"/>
        <end position="306"/>
    </location>
</feature>
<sequence length="325" mass="35912">MKIGKLTDDELKEHIFKHISNCRKEVLKKSDIGIDTAVLDLKDDLVVLSVDPITGTNCGIGKLSVNISCNDVATEGATPVGILLSVLAPPSCELKDLEEVMIEASDECKKMNIDIIGGHTEITDAVNKIIVTSVVVGKLNRNSVLNKKLVKNGDIVCVSKYIAMEGTYIVTNEKKGLLNLTETEIKEIDEMGESISIVKEAMLAKENNVKFMHDITEGGVYGALWESSEFLKKKFIIEKERIPLKKVSKKICSELSLDPYRLISSGSLIMVFGEKDFENFKSKCEYENIKVTNIGYVAEGSGIEVISEVNELIENTTVDELYKIL</sequence>
<dbReference type="InterPro" id="IPR010918">
    <property type="entry name" value="PurM-like_C_dom"/>
</dbReference>
<name>A0A379DF41_9FIRM</name>
<reference evidence="4 5" key="1">
    <citation type="submission" date="2018-06" db="EMBL/GenBank/DDBJ databases">
        <authorList>
            <consortium name="Pathogen Informatics"/>
            <person name="Doyle S."/>
        </authorList>
    </citation>
    <scope>NUCLEOTIDE SEQUENCE [LARGE SCALE GENOMIC DNA]</scope>
    <source>
        <strain evidence="4 5">NCTC11088</strain>
    </source>
</reference>
<evidence type="ECO:0000313" key="4">
    <source>
        <dbReference type="EMBL" id="SUB76172.1"/>
    </source>
</evidence>
<dbReference type="PANTHER" id="PTHR30303:SF4">
    <property type="entry name" value="HYDROGENASE EXPRESSION_FORMATION PROTEIN HYPE"/>
    <property type="match status" value="1"/>
</dbReference>
<evidence type="ECO:0000259" key="3">
    <source>
        <dbReference type="Pfam" id="PF02769"/>
    </source>
</evidence>
<dbReference type="Pfam" id="PF00586">
    <property type="entry name" value="AIRS"/>
    <property type="match status" value="1"/>
</dbReference>
<protein>
    <submittedName>
        <fullName evidence="4">Hydrogenase expression/formation protein hypE</fullName>
    </submittedName>
</protein>
<dbReference type="InterPro" id="IPR036921">
    <property type="entry name" value="PurM-like_N_sf"/>
</dbReference>
<dbReference type="RefSeq" id="WP_004821702.1">
    <property type="nucleotide sequence ID" value="NZ_UGTH01000001.1"/>
</dbReference>
<dbReference type="Gene3D" id="3.90.650.10">
    <property type="entry name" value="PurM-like C-terminal domain"/>
    <property type="match status" value="1"/>
</dbReference>
<dbReference type="EMBL" id="UGTH01000001">
    <property type="protein sequence ID" value="SUB76172.1"/>
    <property type="molecule type" value="Genomic_DNA"/>
</dbReference>
<gene>
    <name evidence="4" type="primary">hypE</name>
    <name evidence="4" type="ORF">NCTC11088_01985</name>
</gene>
<dbReference type="InterPro" id="IPR016188">
    <property type="entry name" value="PurM-like_N"/>
</dbReference>
<proteinExistence type="inferred from homology"/>
<dbReference type="InterPro" id="IPR036676">
    <property type="entry name" value="PurM-like_C_sf"/>
</dbReference>
<evidence type="ECO:0000259" key="2">
    <source>
        <dbReference type="Pfam" id="PF00586"/>
    </source>
</evidence>